<evidence type="ECO:0000313" key="2">
    <source>
        <dbReference type="Proteomes" id="UP000002402"/>
    </source>
</evidence>
<organism evidence="1 2">
    <name type="scientific">Myxococcus xanthus (strain DK1622)</name>
    <dbReference type="NCBI Taxonomy" id="246197"/>
    <lineage>
        <taxon>Bacteria</taxon>
        <taxon>Pseudomonadati</taxon>
        <taxon>Myxococcota</taxon>
        <taxon>Myxococcia</taxon>
        <taxon>Myxococcales</taxon>
        <taxon>Cystobacterineae</taxon>
        <taxon>Myxococcaceae</taxon>
        <taxon>Myxococcus</taxon>
    </lineage>
</organism>
<dbReference type="STRING" id="246197.MXAN_1833"/>
<keyword evidence="2" id="KW-1185">Reference proteome</keyword>
<dbReference type="EnsemblBacteria" id="ABF85873">
    <property type="protein sequence ID" value="ABF85873"/>
    <property type="gene ID" value="MXAN_1833"/>
</dbReference>
<evidence type="ECO:0000313" key="1">
    <source>
        <dbReference type="EMBL" id="ABF85873.1"/>
    </source>
</evidence>
<dbReference type="eggNOG" id="ENOG5031DN2">
    <property type="taxonomic scope" value="Bacteria"/>
</dbReference>
<dbReference type="AlphaFoldDB" id="Q1DB94"/>
<dbReference type="RefSeq" id="WP_011551935.1">
    <property type="nucleotide sequence ID" value="NC_008095.1"/>
</dbReference>
<proteinExistence type="predicted"/>
<dbReference type="OrthoDB" id="5518154at2"/>
<dbReference type="HOGENOM" id="CLU_2494671_0_0_7"/>
<dbReference type="EMBL" id="CP000113">
    <property type="protein sequence ID" value="ABF85873.1"/>
    <property type="molecule type" value="Genomic_DNA"/>
</dbReference>
<dbReference type="Proteomes" id="UP000002402">
    <property type="component" value="Chromosome"/>
</dbReference>
<dbReference type="KEGG" id="mxa:MXAN_1833"/>
<dbReference type="GeneID" id="41359250"/>
<sequence length="86" mass="9509">MKVKQLISILAKLDADANVYVMMQQHLPFECVLAGVAVRGDFTAEGMQHNEGPRPGEVTASNDVFLLEGEQLRRGDKAAWKSPRRA</sequence>
<protein>
    <submittedName>
        <fullName evidence="1">Uncharacterized protein</fullName>
    </submittedName>
</protein>
<name>Q1DB94_MYXXD</name>
<accession>Q1DB94</accession>
<reference evidence="1 2" key="1">
    <citation type="journal article" date="2006" name="Proc. Natl. Acad. Sci. U.S.A.">
        <title>Evolution of sensory complexity recorded in a myxobacterial genome.</title>
        <authorList>
            <person name="Goldman B.S."/>
            <person name="Nierman W.C."/>
            <person name="Kaiser D."/>
            <person name="Slater S.C."/>
            <person name="Durkin A.S."/>
            <person name="Eisen J.A."/>
            <person name="Ronning C.M."/>
            <person name="Barbazuk W.B."/>
            <person name="Blanchard M."/>
            <person name="Field C."/>
            <person name="Halling C."/>
            <person name="Hinkle G."/>
            <person name="Iartchuk O."/>
            <person name="Kim H.S."/>
            <person name="Mackenzie C."/>
            <person name="Madupu R."/>
            <person name="Miller N."/>
            <person name="Shvartsbeyn A."/>
            <person name="Sullivan S.A."/>
            <person name="Vaudin M."/>
            <person name="Wiegand R."/>
            <person name="Kaplan H.B."/>
        </authorList>
    </citation>
    <scope>NUCLEOTIDE SEQUENCE [LARGE SCALE GENOMIC DNA]</scope>
    <source>
        <strain evidence="2">DK1622</strain>
    </source>
</reference>
<gene>
    <name evidence="1" type="ordered locus">MXAN_1833</name>
</gene>